<evidence type="ECO:0000256" key="5">
    <source>
        <dbReference type="ARBA" id="ARBA00022989"/>
    </source>
</evidence>
<dbReference type="Proteomes" id="UP000531840">
    <property type="component" value="Unassembled WGS sequence"/>
</dbReference>
<gene>
    <name evidence="8" type="primary">chrA</name>
    <name evidence="8" type="ORF">HZY85_04400</name>
</gene>
<dbReference type="NCBIfam" id="TIGR00937">
    <property type="entry name" value="2A51"/>
    <property type="match status" value="1"/>
</dbReference>
<evidence type="ECO:0000313" key="8">
    <source>
        <dbReference type="EMBL" id="NYS47435.1"/>
    </source>
</evidence>
<dbReference type="InterPro" id="IPR003370">
    <property type="entry name" value="Chromate_transpt"/>
</dbReference>
<proteinExistence type="inferred from homology"/>
<dbReference type="PANTHER" id="PTHR33567">
    <property type="entry name" value="CHROMATE ION TRANSPORTER (EUROFUNG)"/>
    <property type="match status" value="1"/>
</dbReference>
<comment type="caution">
    <text evidence="8">The sequence shown here is derived from an EMBL/GenBank/DDBJ whole genome shotgun (WGS) entry which is preliminary data.</text>
</comment>
<keyword evidence="3" id="KW-1003">Cell membrane</keyword>
<dbReference type="PANTHER" id="PTHR33567:SF3">
    <property type="entry name" value="CHROMATE ION TRANSPORTER (EUROFUNG)"/>
    <property type="match status" value="1"/>
</dbReference>
<evidence type="ECO:0000256" key="4">
    <source>
        <dbReference type="ARBA" id="ARBA00022692"/>
    </source>
</evidence>
<protein>
    <submittedName>
        <fullName evidence="8">Chromate efflux transporter</fullName>
    </submittedName>
</protein>
<feature type="transmembrane region" description="Helical" evidence="7">
    <location>
        <begin position="158"/>
        <end position="179"/>
    </location>
</feature>
<sequence>MKNLDFLKAVFKCSLSAYGGPEAHYGVFIDVLIKKYKYLTEDELLDLMALTSLLPGPSSTQTIVAIGYKLGGMTLSLLTFLVWVFPGILFMILFSFFSYYLSIFGLENSMLKYIPSLAIAFMIYGAYTVSKKVIIDKFMTFLTVIGFLSMYFVKNPLFYIFIMIIGGVFSLLYYNKTLILEKFSLSINYKFMYLFLIITTIITVLPIIIPSKITILLSSLYKYGYLVIGGGNVVVPLMFNDLVNVNNYLSSDEFLTGLGFIQGLPGPMFAFSSYVGSLSFTEHSTLLRVFIAILSAIFLFLPGILLIYFVYPIWDKLKNIEYFKIFLKGIIAITNGFIILTPLILIQKHVSMYNYIVIILVFIMLYFRKISAPIIVIIILFIGMV</sequence>
<dbReference type="Pfam" id="PF02417">
    <property type="entry name" value="Chromate_transp"/>
    <property type="match status" value="2"/>
</dbReference>
<accession>A0ABX2SYM8</accession>
<evidence type="ECO:0000313" key="9">
    <source>
        <dbReference type="Proteomes" id="UP000531840"/>
    </source>
</evidence>
<comment type="similarity">
    <text evidence="2">Belongs to the chromate ion transporter (CHR) (TC 2.A.51) family.</text>
</comment>
<feature type="transmembrane region" description="Helical" evidence="7">
    <location>
        <begin position="191"/>
        <end position="211"/>
    </location>
</feature>
<keyword evidence="4 7" id="KW-0812">Transmembrane</keyword>
<feature type="transmembrane region" description="Helical" evidence="7">
    <location>
        <begin position="287"/>
        <end position="313"/>
    </location>
</feature>
<evidence type="ECO:0000256" key="1">
    <source>
        <dbReference type="ARBA" id="ARBA00004651"/>
    </source>
</evidence>
<dbReference type="RefSeq" id="WP_179941220.1">
    <property type="nucleotide sequence ID" value="NZ_JACBYF010000006.1"/>
</dbReference>
<dbReference type="InterPro" id="IPR014047">
    <property type="entry name" value="Chr_Tranpt_l_chain"/>
</dbReference>
<feature type="transmembrane region" description="Helical" evidence="7">
    <location>
        <begin position="254"/>
        <end position="275"/>
    </location>
</feature>
<feature type="transmembrane region" description="Helical" evidence="7">
    <location>
        <begin position="223"/>
        <end position="242"/>
    </location>
</feature>
<feature type="transmembrane region" description="Helical" evidence="7">
    <location>
        <begin position="325"/>
        <end position="346"/>
    </location>
</feature>
<keyword evidence="5 7" id="KW-1133">Transmembrane helix</keyword>
<evidence type="ECO:0000256" key="2">
    <source>
        <dbReference type="ARBA" id="ARBA00005262"/>
    </source>
</evidence>
<keyword evidence="6 7" id="KW-0472">Membrane</keyword>
<evidence type="ECO:0000256" key="6">
    <source>
        <dbReference type="ARBA" id="ARBA00023136"/>
    </source>
</evidence>
<evidence type="ECO:0000256" key="7">
    <source>
        <dbReference type="SAM" id="Phobius"/>
    </source>
</evidence>
<feature type="transmembrane region" description="Helical" evidence="7">
    <location>
        <begin position="77"/>
        <end position="98"/>
    </location>
</feature>
<dbReference type="PIRSF" id="PIRSF004810">
    <property type="entry name" value="ChrA"/>
    <property type="match status" value="1"/>
</dbReference>
<evidence type="ECO:0000256" key="3">
    <source>
        <dbReference type="ARBA" id="ARBA00022475"/>
    </source>
</evidence>
<keyword evidence="9" id="KW-1185">Reference proteome</keyword>
<name>A0ABX2SYM8_9BACL</name>
<comment type="subcellular location">
    <subcellularLocation>
        <location evidence="1">Cell membrane</location>
        <topology evidence="1">Multi-pass membrane protein</topology>
    </subcellularLocation>
</comment>
<feature type="transmembrane region" description="Helical" evidence="7">
    <location>
        <begin position="352"/>
        <end position="382"/>
    </location>
</feature>
<feature type="transmembrane region" description="Helical" evidence="7">
    <location>
        <begin position="110"/>
        <end position="127"/>
    </location>
</feature>
<dbReference type="EMBL" id="JACBYF010000006">
    <property type="protein sequence ID" value="NYS47435.1"/>
    <property type="molecule type" value="Genomic_DNA"/>
</dbReference>
<reference evidence="8 9" key="1">
    <citation type="submission" date="2020-07" db="EMBL/GenBank/DDBJ databases">
        <title>MOT database genomes.</title>
        <authorList>
            <person name="Joseph S."/>
            <person name="Aduse-Opoku J."/>
            <person name="Hashim A."/>
            <person name="Wade W."/>
            <person name="Curtis M."/>
        </authorList>
    </citation>
    <scope>NUCLEOTIDE SEQUENCE [LARGE SCALE GENOMIC DNA]</scope>
    <source>
        <strain evidence="8 9">CIP 106318</strain>
    </source>
</reference>
<organism evidence="8 9">
    <name type="scientific">Gemelliphila palaticanis</name>
    <dbReference type="NCBI Taxonomy" id="81950"/>
    <lineage>
        <taxon>Bacteria</taxon>
        <taxon>Bacillati</taxon>
        <taxon>Bacillota</taxon>
        <taxon>Bacilli</taxon>
        <taxon>Bacillales</taxon>
        <taxon>Gemellaceae</taxon>
        <taxon>Gemelliphila</taxon>
    </lineage>
</organism>